<dbReference type="Gene3D" id="3.40.50.300">
    <property type="entry name" value="P-loop containing nucleotide triphosphate hydrolases"/>
    <property type="match status" value="1"/>
</dbReference>
<dbReference type="SUPFAM" id="SSF52540">
    <property type="entry name" value="P-loop containing nucleoside triphosphate hydrolases"/>
    <property type="match status" value="1"/>
</dbReference>
<dbReference type="InterPro" id="IPR027417">
    <property type="entry name" value="P-loop_NTPase"/>
</dbReference>
<dbReference type="PANTHER" id="PTHR40072">
    <property type="entry name" value="MOLYBDOPTERIN-GUANINE DINUCLEOTIDE BIOSYNTHESIS ADAPTER PROTEIN-RELATED"/>
    <property type="match status" value="1"/>
</dbReference>
<comment type="caution">
    <text evidence="2">The sequence shown here is derived from an EMBL/GenBank/DDBJ whole genome shotgun (WGS) entry which is preliminary data.</text>
</comment>
<dbReference type="NCBIfam" id="TIGR00176">
    <property type="entry name" value="mobB"/>
    <property type="match status" value="1"/>
</dbReference>
<sequence length="169" mass="18462">MKIYGVTGWKNCGKTGLMERLVADFTARGLTVSTIKHAHHSTDVDQPGTDSHRHRQAGAAEVILASRQRVAIMQELRGADEPPLGDLLARLSPVDLVLVEGYKREAHPKIEAHRQAAGQPLIARDDPSIRAVASDTPLDLDRTVFDLNDTRAIADFILSELELTNEAPA</sequence>
<reference evidence="2 3" key="1">
    <citation type="submission" date="2018-05" db="EMBL/GenBank/DDBJ databases">
        <authorList>
            <person name="Zhang Y.-J."/>
        </authorList>
    </citation>
    <scope>NUCLEOTIDE SEQUENCE [LARGE SCALE GENOMIC DNA]</scope>
    <source>
        <strain evidence="2 3">CY04</strain>
    </source>
</reference>
<dbReference type="Pfam" id="PF03205">
    <property type="entry name" value="MobB"/>
    <property type="match status" value="1"/>
</dbReference>
<dbReference type="EMBL" id="QHLQ01000020">
    <property type="protein sequence ID" value="NIZ62677.1"/>
    <property type="molecule type" value="Genomic_DNA"/>
</dbReference>
<evidence type="ECO:0000313" key="3">
    <source>
        <dbReference type="Proteomes" id="UP001429564"/>
    </source>
</evidence>
<accession>A0ABX0WAN3</accession>
<dbReference type="PANTHER" id="PTHR40072:SF1">
    <property type="entry name" value="MOLYBDOPTERIN-GUANINE DINUCLEOTIDE BIOSYNTHESIS ADAPTER PROTEIN"/>
    <property type="match status" value="1"/>
</dbReference>
<organism evidence="2 3">
    <name type="scientific">Parasedimentitalea denitrificans</name>
    <dbReference type="NCBI Taxonomy" id="2211118"/>
    <lineage>
        <taxon>Bacteria</taxon>
        <taxon>Pseudomonadati</taxon>
        <taxon>Pseudomonadota</taxon>
        <taxon>Alphaproteobacteria</taxon>
        <taxon>Rhodobacterales</taxon>
        <taxon>Paracoccaceae</taxon>
        <taxon>Parasedimentitalea</taxon>
    </lineage>
</organism>
<dbReference type="RefSeq" id="WP_167685295.1">
    <property type="nucleotide sequence ID" value="NZ_QHLQ01000020.1"/>
</dbReference>
<protein>
    <submittedName>
        <fullName evidence="2">Molybdopterin-guanine dinucleotide biosynthesis protein B</fullName>
    </submittedName>
</protein>
<dbReference type="InterPro" id="IPR004435">
    <property type="entry name" value="MobB_dom"/>
</dbReference>
<feature type="domain" description="Molybdopterin-guanine dinucleotide biosynthesis protein B (MobB)" evidence="1">
    <location>
        <begin position="4"/>
        <end position="135"/>
    </location>
</feature>
<proteinExistence type="predicted"/>
<evidence type="ECO:0000313" key="2">
    <source>
        <dbReference type="EMBL" id="NIZ62677.1"/>
    </source>
</evidence>
<dbReference type="InterPro" id="IPR052539">
    <property type="entry name" value="MGD_biosynthesis_adapter"/>
</dbReference>
<name>A0ABX0WAN3_9RHOB</name>
<gene>
    <name evidence="2" type="primary">mobB</name>
    <name evidence="2" type="ORF">DL239_17025</name>
</gene>
<dbReference type="Proteomes" id="UP001429564">
    <property type="component" value="Unassembled WGS sequence"/>
</dbReference>
<dbReference type="CDD" id="cd03116">
    <property type="entry name" value="MobB"/>
    <property type="match status" value="1"/>
</dbReference>
<keyword evidence="3" id="KW-1185">Reference proteome</keyword>
<evidence type="ECO:0000259" key="1">
    <source>
        <dbReference type="Pfam" id="PF03205"/>
    </source>
</evidence>